<dbReference type="Pfam" id="PF04464">
    <property type="entry name" value="Glyphos_transf"/>
    <property type="match status" value="1"/>
</dbReference>
<sequence length="586" mass="68599">MVKLIYTAQKKELVMNGKVMGLFEYIGNINIEDEAFRYLSYLENQKINGLKLEELYLYDNVPLYVFDRPTIYRKLNGLIFCIMVIMNTKDKINEDLEVETDDDIMEKVCDDVFNIKCNKIYNKKNIRPVSKVKLFRRFIRGIGSYSKFLLNNSLLNKKQCKQPFLVISHASDLNPVKGNKSGYYDTQLGQVIDKLKENYNIINFQQLNNKYIIDKTLNYHENFVPFELFIFYKRLKSKKYINNSLIVDNLIYINKLDFHFNELNLKNVMLNYVMKNLRQNYYSYLYELLVAEKFIDKLKIKKCLVVGEGDRGRCFIAAGNRFKIETYAVQHGIINETSSTYIINSKYKEVLVPKHTFVWGDNYKNLLISHTNVYNKENISVVGQVRTDTLVQNGYLKTVKRSGMLKIVYATQYFRDLLEPATIMLFKALSLMKEDYKLIIKLHPADLNFEFYEAMVEKFHIKNCKIMKDGDLYELIKWSDLIISVHSTVVVEAALMNKPSICIILPKYNDAGGFVKDGVSFGVKDENELLEYMVKINLENITLNNNMKKYITENFYKLDGKVTERIISIIENPYECFKGTVKNGDL</sequence>
<evidence type="ECO:0000313" key="1">
    <source>
        <dbReference type="EMBL" id="WAG61609.1"/>
    </source>
</evidence>
<gene>
    <name evidence="1" type="ORF">LL038_05020</name>
</gene>
<organism evidence="1 2">
    <name type="scientific">Clostridium estertheticum</name>
    <dbReference type="NCBI Taxonomy" id="238834"/>
    <lineage>
        <taxon>Bacteria</taxon>
        <taxon>Bacillati</taxon>
        <taxon>Bacillota</taxon>
        <taxon>Clostridia</taxon>
        <taxon>Eubacteriales</taxon>
        <taxon>Clostridiaceae</taxon>
        <taxon>Clostridium</taxon>
    </lineage>
</organism>
<protein>
    <submittedName>
        <fullName evidence="1">Uncharacterized protein</fullName>
    </submittedName>
</protein>
<name>A0AA47ELJ6_9CLOT</name>
<accession>A0AA47ELJ6</accession>
<dbReference type="EMBL" id="CP086239">
    <property type="protein sequence ID" value="WAG61609.1"/>
    <property type="molecule type" value="Genomic_DNA"/>
</dbReference>
<dbReference type="Proteomes" id="UP001164733">
    <property type="component" value="Chromosome"/>
</dbReference>
<dbReference type="InterPro" id="IPR007554">
    <property type="entry name" value="Glycerophosphate_synth"/>
</dbReference>
<evidence type="ECO:0000313" key="2">
    <source>
        <dbReference type="Proteomes" id="UP001164733"/>
    </source>
</evidence>
<dbReference type="GO" id="GO:0016020">
    <property type="term" value="C:membrane"/>
    <property type="evidence" value="ECO:0007669"/>
    <property type="project" value="InterPro"/>
</dbReference>
<dbReference type="RefSeq" id="WP_216121710.1">
    <property type="nucleotide sequence ID" value="NZ_CP086239.1"/>
</dbReference>
<dbReference type="AlphaFoldDB" id="A0AA47ELJ6"/>
<reference evidence="1" key="1">
    <citation type="submission" date="2021-11" db="EMBL/GenBank/DDBJ databases">
        <title>Clostridia strains as spoilage organisms.</title>
        <authorList>
            <person name="Wambui J."/>
            <person name="Stevens M.J.A."/>
            <person name="Stephan R."/>
        </authorList>
    </citation>
    <scope>NUCLEOTIDE SEQUENCE</scope>
    <source>
        <strain evidence="1">CF009</strain>
    </source>
</reference>
<dbReference type="GO" id="GO:0047355">
    <property type="term" value="F:CDP-glycerol glycerophosphotransferase activity"/>
    <property type="evidence" value="ECO:0007669"/>
    <property type="project" value="InterPro"/>
</dbReference>
<proteinExistence type="predicted"/>